<dbReference type="PANTHER" id="PTHR33272">
    <property type="entry name" value="PROTEIN CBG22877-RELATED"/>
    <property type="match status" value="1"/>
</dbReference>
<sequence>MFKQLSLYIAFCAVLVHSTVNFPTQWSRWITRLNVNFASRYVLVQSNKEATDRLIAEYSSEVENFVKAMSPEDQEIYVDSLKKYGLI</sequence>
<keyword evidence="3" id="KW-1185">Reference proteome</keyword>
<reference evidence="3" key="1">
    <citation type="submission" date="2011-07" db="EMBL/GenBank/DDBJ databases">
        <authorList>
            <consortium name="Caenorhabditis brenneri Sequencing and Analysis Consortium"/>
            <person name="Wilson R.K."/>
        </authorList>
    </citation>
    <scope>NUCLEOTIDE SEQUENCE [LARGE SCALE GENOMIC DNA]</scope>
    <source>
        <strain evidence="3">PB2801</strain>
    </source>
</reference>
<dbReference type="Pfam" id="PF14747">
    <property type="entry name" value="DUF4473"/>
    <property type="match status" value="1"/>
</dbReference>
<dbReference type="Proteomes" id="UP000008068">
    <property type="component" value="Unassembled WGS sequence"/>
</dbReference>
<evidence type="ECO:0000313" key="2">
    <source>
        <dbReference type="EMBL" id="EGT34019.1"/>
    </source>
</evidence>
<dbReference type="EMBL" id="GL379909">
    <property type="protein sequence ID" value="EGT34019.1"/>
    <property type="molecule type" value="Genomic_DNA"/>
</dbReference>
<evidence type="ECO:0000313" key="3">
    <source>
        <dbReference type="Proteomes" id="UP000008068"/>
    </source>
</evidence>
<organism evidence="3">
    <name type="scientific">Caenorhabditis brenneri</name>
    <name type="common">Nematode worm</name>
    <dbReference type="NCBI Taxonomy" id="135651"/>
    <lineage>
        <taxon>Eukaryota</taxon>
        <taxon>Metazoa</taxon>
        <taxon>Ecdysozoa</taxon>
        <taxon>Nematoda</taxon>
        <taxon>Chromadorea</taxon>
        <taxon>Rhabditida</taxon>
        <taxon>Rhabditina</taxon>
        <taxon>Rhabditomorpha</taxon>
        <taxon>Rhabditoidea</taxon>
        <taxon>Rhabditidae</taxon>
        <taxon>Peloderinae</taxon>
        <taxon>Caenorhabditis</taxon>
    </lineage>
</organism>
<feature type="signal peptide" evidence="1">
    <location>
        <begin position="1"/>
        <end position="21"/>
    </location>
</feature>
<dbReference type="PANTHER" id="PTHR33272:SF1">
    <property type="entry name" value="DUF148 DOMAIN-CONTAINING PROTEIN"/>
    <property type="match status" value="1"/>
</dbReference>
<proteinExistence type="predicted"/>
<keyword evidence="1" id="KW-0732">Signal</keyword>
<dbReference type="AlphaFoldDB" id="G0NMC3"/>
<accession>G0NMC3</accession>
<gene>
    <name evidence="2" type="ORF">CAEBREN_02843</name>
</gene>
<dbReference type="InterPro" id="IPR027913">
    <property type="entry name" value="DUF4473"/>
</dbReference>
<evidence type="ECO:0000256" key="1">
    <source>
        <dbReference type="SAM" id="SignalP"/>
    </source>
</evidence>
<name>G0NMC3_CAEBE</name>
<protein>
    <submittedName>
        <fullName evidence="2">Uncharacterized protein</fullName>
    </submittedName>
</protein>
<feature type="chain" id="PRO_5003405514" evidence="1">
    <location>
        <begin position="22"/>
        <end position="87"/>
    </location>
</feature>
<dbReference type="HOGENOM" id="CLU_179530_0_0_1"/>
<dbReference type="InParanoid" id="G0NMC3"/>